<organism evidence="1 2">
    <name type="scientific">Agrobacterium tumefaciens</name>
    <dbReference type="NCBI Taxonomy" id="358"/>
    <lineage>
        <taxon>Bacteria</taxon>
        <taxon>Pseudomonadati</taxon>
        <taxon>Pseudomonadota</taxon>
        <taxon>Alphaproteobacteria</taxon>
        <taxon>Hyphomicrobiales</taxon>
        <taxon>Rhizobiaceae</taxon>
        <taxon>Rhizobium/Agrobacterium group</taxon>
        <taxon>Agrobacterium</taxon>
        <taxon>Agrobacterium tumefaciens complex</taxon>
    </lineage>
</organism>
<dbReference type="Proteomes" id="UP000298646">
    <property type="component" value="Chromosome circular"/>
</dbReference>
<dbReference type="EMBL" id="CP039907">
    <property type="protein sequence ID" value="QCM00212.1"/>
    <property type="molecule type" value="Genomic_DNA"/>
</dbReference>
<evidence type="ECO:0000313" key="2">
    <source>
        <dbReference type="Proteomes" id="UP000298646"/>
    </source>
</evidence>
<accession>A0AAE6EJZ5</accession>
<reference evidence="1 2" key="1">
    <citation type="submission" date="2019-04" db="EMBL/GenBank/DDBJ databases">
        <title>Complete genome sequence of Agrobacterium tumefaciens CFBP6624.</title>
        <authorList>
            <person name="Haryono M."/>
            <person name="Lin Y.-C."/>
            <person name="Lai E.-M."/>
            <person name="Kuo C.-H."/>
        </authorList>
    </citation>
    <scope>NUCLEOTIDE SEQUENCE [LARGE SCALE GENOMIC DNA]</scope>
    <source>
        <strain evidence="1 2">CFBP6624</strain>
    </source>
</reference>
<sequence length="205" mass="22646">MPVAIIAIGFLRAILGRDAFCGDNTDQCFREWVSALGGWAAVAAAIPTVFYLSKQVKDAERANLVTFRIALRRNEALAKQTLRSIQDVQLACIFAANIWKKPPAYPAFLNQFKNDMDGLAKALQDAPFQRFEDEIDVSTTYQVGDLLRYISALRKMDHVSVYDTDGDVALRENINDIVGMIGDYVSGIETVALGFLEYVAGVTKA</sequence>
<protein>
    <submittedName>
        <fullName evidence="1">Uncharacterized protein</fullName>
    </submittedName>
</protein>
<name>A0AAE6EJZ5_AGRTU</name>
<proteinExistence type="predicted"/>
<dbReference type="AlphaFoldDB" id="A0AAE6EJZ5"/>
<evidence type="ECO:0000313" key="1">
    <source>
        <dbReference type="EMBL" id="QCM00212.1"/>
    </source>
</evidence>
<dbReference type="RefSeq" id="WP_137084742.1">
    <property type="nucleotide sequence ID" value="NZ_CP039907.1"/>
</dbReference>
<gene>
    <name evidence="1" type="ORF">CFBP6624_08710</name>
</gene>